<dbReference type="EMBL" id="CAWUPB010001087">
    <property type="protein sequence ID" value="CAK7337416.1"/>
    <property type="molecule type" value="Genomic_DNA"/>
</dbReference>
<feature type="compositionally biased region" description="Low complexity" evidence="1">
    <location>
        <begin position="218"/>
        <end position="250"/>
    </location>
</feature>
<organism evidence="3 4">
    <name type="scientific">Dovyalis caffra</name>
    <dbReference type="NCBI Taxonomy" id="77055"/>
    <lineage>
        <taxon>Eukaryota</taxon>
        <taxon>Viridiplantae</taxon>
        <taxon>Streptophyta</taxon>
        <taxon>Embryophyta</taxon>
        <taxon>Tracheophyta</taxon>
        <taxon>Spermatophyta</taxon>
        <taxon>Magnoliopsida</taxon>
        <taxon>eudicotyledons</taxon>
        <taxon>Gunneridae</taxon>
        <taxon>Pentapetalae</taxon>
        <taxon>rosids</taxon>
        <taxon>fabids</taxon>
        <taxon>Malpighiales</taxon>
        <taxon>Salicaceae</taxon>
        <taxon>Flacourtieae</taxon>
        <taxon>Dovyalis</taxon>
    </lineage>
</organism>
<comment type="caution">
    <text evidence="3">The sequence shown here is derived from an EMBL/GenBank/DDBJ whole genome shotgun (WGS) entry which is preliminary data.</text>
</comment>
<feature type="region of interest" description="Disordered" evidence="1">
    <location>
        <begin position="478"/>
        <end position="524"/>
    </location>
</feature>
<reference evidence="3 4" key="1">
    <citation type="submission" date="2024-01" db="EMBL/GenBank/DDBJ databases">
        <authorList>
            <person name="Waweru B."/>
        </authorList>
    </citation>
    <scope>NUCLEOTIDE SEQUENCE [LARGE SCALE GENOMIC DNA]</scope>
</reference>
<feature type="region of interest" description="Disordered" evidence="1">
    <location>
        <begin position="197"/>
        <end position="257"/>
    </location>
</feature>
<evidence type="ECO:0000259" key="2">
    <source>
        <dbReference type="Pfam" id="PF14383"/>
    </source>
</evidence>
<evidence type="ECO:0000313" key="4">
    <source>
        <dbReference type="Proteomes" id="UP001314170"/>
    </source>
</evidence>
<dbReference type="Pfam" id="PF14383">
    <property type="entry name" value="VARLMGL"/>
    <property type="match status" value="1"/>
</dbReference>
<feature type="compositionally biased region" description="Basic and acidic residues" evidence="1">
    <location>
        <begin position="204"/>
        <end position="217"/>
    </location>
</feature>
<dbReference type="Proteomes" id="UP001314170">
    <property type="component" value="Unassembled WGS sequence"/>
</dbReference>
<gene>
    <name evidence="3" type="ORF">DCAF_LOCUS12450</name>
</gene>
<feature type="region of interest" description="Disordered" evidence="1">
    <location>
        <begin position="546"/>
        <end position="623"/>
    </location>
</feature>
<protein>
    <recommendedName>
        <fullName evidence="2">DUF3741 domain-containing protein</fullName>
    </recommendedName>
</protein>
<evidence type="ECO:0000313" key="3">
    <source>
        <dbReference type="EMBL" id="CAK7337416.1"/>
    </source>
</evidence>
<feature type="compositionally biased region" description="Basic and acidic residues" evidence="1">
    <location>
        <begin position="478"/>
        <end position="501"/>
    </location>
</feature>
<feature type="compositionally biased region" description="Polar residues" evidence="1">
    <location>
        <begin position="671"/>
        <end position="681"/>
    </location>
</feature>
<proteinExistence type="predicted"/>
<feature type="compositionally biased region" description="Polar residues" evidence="1">
    <location>
        <begin position="551"/>
        <end position="588"/>
    </location>
</feature>
<evidence type="ECO:0000256" key="1">
    <source>
        <dbReference type="SAM" id="MobiDB-lite"/>
    </source>
</evidence>
<dbReference type="PANTHER" id="PTHR34282">
    <property type="entry name" value="OS01G0228800 PROTEIN-RELATED"/>
    <property type="match status" value="1"/>
</dbReference>
<dbReference type="AlphaFoldDB" id="A0AAV1RNT1"/>
<accession>A0AAV1RNT1</accession>
<dbReference type="InterPro" id="IPR032795">
    <property type="entry name" value="DUF3741-assoc"/>
</dbReference>
<feature type="region of interest" description="Disordered" evidence="1">
    <location>
        <begin position="647"/>
        <end position="699"/>
    </location>
</feature>
<feature type="compositionally biased region" description="Basic and acidic residues" evidence="1">
    <location>
        <begin position="684"/>
        <end position="698"/>
    </location>
</feature>
<feature type="domain" description="DUF3741" evidence="2">
    <location>
        <begin position="256"/>
        <end position="274"/>
    </location>
</feature>
<name>A0AAV1RNT1_9ROSI</name>
<sequence>MYRSFVTCDDPKGVIECGTIRKSKSGSQKMDHKIVSHKALKNSKTDLAYKPAKEELISKGIMEEHPTPSSFQLLEVSRGAQKLNRTIDSWSKGLSYDGQSKDIATDLLEGALDLQESLLMLGKLQEASQYMAQLKRQKEKLKRGRINEVGDQMMNSHQFGDQHCQNGFQKPWLSADGSSKDCIDELKNAITDSLARQNLLPNRTTREKTSYERRTRDSVSASDVPSTSSSQSSMAQSSSSHSTLSISAAAPPRKEKGPNLIAKLMGLEDMPSKQLQKYPHKHWDVETDLSRKKSRPSFDIEIPKVRKPQLLINKVGSEPRTLNDILQTMRFKGLLKSHSVKELKSWSHYCRETHINQKSIDVISPIVLIKPSVSCLKSKEVPAPMVWEMGALKAKRMPRNAKLKEWLDPRSVDYRDGSYSTWKMQGKTEVDEPKDRREVIVKPEETEIKTVVQEEVAVRANKKSRELEPEETPIKKVSKERVEDHKDVVPRAEEERVETKLKGSSKLKASCPVTNQQQKKETTVKKVNKTLKVDTNSRKRIETEVVKPKNVSRSQDQAKPASTKTRIENGSMTTKTQIIQQSNTNQKSILKHTTKTTVKGPKDQKKKQKLVAEPTAEKPTTEKLGCKEDDKKIGHTCNICFQSNQHRLADQPSTDEKANVSKVHNEEHCSDSQSSPHNQTLVAPEHEKDAKSSEEANDHMGLLGRDGKGFESGTQLNALLLGSPLFLTRAEELFDINMNSPKTFSTSGIYNSRIANMELSLDYANEYIELRSRLDSQKRHPLLRTYTGDSRLNLSLEKLVEEVVNGAETLTNYSKLGSYTLPTDSLYGILERDIRSGSGVVSGTWDLGWRNGFSVDEAEQAVDDIEKLLVSELIEEIFT</sequence>
<dbReference type="PANTHER" id="PTHR34282:SF2">
    <property type="entry name" value="DUF3741 DOMAIN-CONTAINING PROTEIN"/>
    <property type="match status" value="1"/>
</dbReference>
<feature type="compositionally biased region" description="Basic and acidic residues" evidence="1">
    <location>
        <begin position="654"/>
        <end position="670"/>
    </location>
</feature>
<keyword evidence="4" id="KW-1185">Reference proteome</keyword>